<protein>
    <recommendedName>
        <fullName evidence="4">G protein-coupled receptor</fullName>
    </recommendedName>
</protein>
<keyword evidence="1" id="KW-1133">Transmembrane helix</keyword>
<evidence type="ECO:0000313" key="3">
    <source>
        <dbReference type="Proteomes" id="UP001432322"/>
    </source>
</evidence>
<keyword evidence="1" id="KW-0812">Transmembrane</keyword>
<feature type="transmembrane region" description="Helical" evidence="1">
    <location>
        <begin position="45"/>
        <end position="66"/>
    </location>
</feature>
<dbReference type="InterPro" id="IPR036259">
    <property type="entry name" value="MFS_trans_sf"/>
</dbReference>
<name>A0AAV5WMB7_9BILA</name>
<organism evidence="2 3">
    <name type="scientific">Pristionchus fissidentatus</name>
    <dbReference type="NCBI Taxonomy" id="1538716"/>
    <lineage>
        <taxon>Eukaryota</taxon>
        <taxon>Metazoa</taxon>
        <taxon>Ecdysozoa</taxon>
        <taxon>Nematoda</taxon>
        <taxon>Chromadorea</taxon>
        <taxon>Rhabditida</taxon>
        <taxon>Rhabditina</taxon>
        <taxon>Diplogasteromorpha</taxon>
        <taxon>Diplogasteroidea</taxon>
        <taxon>Neodiplogasteridae</taxon>
        <taxon>Pristionchus</taxon>
    </lineage>
</organism>
<accession>A0AAV5WMB7</accession>
<reference evidence="2" key="1">
    <citation type="submission" date="2023-10" db="EMBL/GenBank/DDBJ databases">
        <title>Genome assembly of Pristionchus species.</title>
        <authorList>
            <person name="Yoshida K."/>
            <person name="Sommer R.J."/>
        </authorList>
    </citation>
    <scope>NUCLEOTIDE SEQUENCE</scope>
    <source>
        <strain evidence="2">RS5133</strain>
    </source>
</reference>
<gene>
    <name evidence="2" type="ORF">PFISCL1PPCAC_22206</name>
</gene>
<dbReference type="SUPFAM" id="SSF103473">
    <property type="entry name" value="MFS general substrate transporter"/>
    <property type="match status" value="1"/>
</dbReference>
<feature type="transmembrane region" description="Helical" evidence="1">
    <location>
        <begin position="78"/>
        <end position="107"/>
    </location>
</feature>
<feature type="non-terminal residue" evidence="2">
    <location>
        <position position="1"/>
    </location>
</feature>
<evidence type="ECO:0000313" key="2">
    <source>
        <dbReference type="EMBL" id="GMT30909.1"/>
    </source>
</evidence>
<feature type="non-terminal residue" evidence="2">
    <location>
        <position position="155"/>
    </location>
</feature>
<dbReference type="AlphaFoldDB" id="A0AAV5WMB7"/>
<dbReference type="Proteomes" id="UP001432322">
    <property type="component" value="Unassembled WGS sequence"/>
</dbReference>
<proteinExistence type="predicted"/>
<comment type="caution">
    <text evidence="2">The sequence shown here is derived from an EMBL/GenBank/DDBJ whole genome shotgun (WGS) entry which is preliminary data.</text>
</comment>
<evidence type="ECO:0008006" key="4">
    <source>
        <dbReference type="Google" id="ProtNLM"/>
    </source>
</evidence>
<dbReference type="EMBL" id="BTSY01000005">
    <property type="protein sequence ID" value="GMT30909.1"/>
    <property type="molecule type" value="Genomic_DNA"/>
</dbReference>
<keyword evidence="3" id="KW-1185">Reference proteome</keyword>
<sequence>SLIAIIGFFGMVIGFPAFAYFSKKYPTEHMDSGTRIFRCFAPSDIDLLISFFTLILVGLIANLSLFGEITMVAVNYPVILISFFAKGFTSLPVAVISQLMIIDLYLVRHRSSAISKRRFTEAIVRIPAAQLIGLLSDFLRGQESSTTARFYALRN</sequence>
<evidence type="ECO:0000256" key="1">
    <source>
        <dbReference type="SAM" id="Phobius"/>
    </source>
</evidence>
<feature type="transmembrane region" description="Helical" evidence="1">
    <location>
        <begin position="6"/>
        <end position="22"/>
    </location>
</feature>
<keyword evidence="1" id="KW-0472">Membrane</keyword>